<protein>
    <submittedName>
        <fullName evidence="1">Uncharacterized protein</fullName>
    </submittedName>
</protein>
<accession>A0A3S5ARQ1</accession>
<organism evidence="1 2">
    <name type="scientific">Serratia fonticola</name>
    <dbReference type="NCBI Taxonomy" id="47917"/>
    <lineage>
        <taxon>Bacteria</taxon>
        <taxon>Pseudomonadati</taxon>
        <taxon>Pseudomonadota</taxon>
        <taxon>Gammaproteobacteria</taxon>
        <taxon>Enterobacterales</taxon>
        <taxon>Yersiniaceae</taxon>
        <taxon>Serratia</taxon>
    </lineage>
</organism>
<dbReference type="AlphaFoldDB" id="A0A3S5ARQ1"/>
<evidence type="ECO:0000313" key="2">
    <source>
        <dbReference type="Proteomes" id="UP000270487"/>
    </source>
</evidence>
<name>A0A3S5ARQ1_SERFO</name>
<gene>
    <name evidence="1" type="ORF">NCTC13193_02591</name>
</gene>
<dbReference type="Proteomes" id="UP000270487">
    <property type="component" value="Chromosome"/>
</dbReference>
<dbReference type="EMBL" id="LR134492">
    <property type="protein sequence ID" value="VEI69230.1"/>
    <property type="molecule type" value="Genomic_DNA"/>
</dbReference>
<sequence length="38" mass="4245">MTGFSILFGLLVLLVGHFIAADLSDSEFARRPETQNYD</sequence>
<evidence type="ECO:0000313" key="1">
    <source>
        <dbReference type="EMBL" id="VEI69230.1"/>
    </source>
</evidence>
<proteinExistence type="predicted"/>
<reference evidence="1 2" key="1">
    <citation type="submission" date="2018-12" db="EMBL/GenBank/DDBJ databases">
        <authorList>
            <consortium name="Pathogen Informatics"/>
        </authorList>
    </citation>
    <scope>NUCLEOTIDE SEQUENCE [LARGE SCALE GENOMIC DNA]</scope>
    <source>
        <strain evidence="1 2">NCTC13193</strain>
    </source>
</reference>